<evidence type="ECO:0000313" key="10">
    <source>
        <dbReference type="EMBL" id="MFI7263344.1"/>
    </source>
</evidence>
<evidence type="ECO:0000259" key="9">
    <source>
        <dbReference type="PROSITE" id="PS52029"/>
    </source>
</evidence>
<feature type="active site" description="Proton donor/acceptor" evidence="7">
    <location>
        <position position="339"/>
    </location>
</feature>
<keyword evidence="2" id="KW-0808">Transferase</keyword>
<feature type="region of interest" description="Disordered" evidence="8">
    <location>
        <begin position="407"/>
        <end position="434"/>
    </location>
</feature>
<evidence type="ECO:0000256" key="6">
    <source>
        <dbReference type="ARBA" id="ARBA00023316"/>
    </source>
</evidence>
<gene>
    <name evidence="10" type="ORF">ACIBP4_13730</name>
</gene>
<name>A0ABW7ZKI0_9ACTN</name>
<evidence type="ECO:0000256" key="3">
    <source>
        <dbReference type="ARBA" id="ARBA00022960"/>
    </source>
</evidence>
<keyword evidence="11" id="KW-1185">Reference proteome</keyword>
<comment type="pathway">
    <text evidence="1 7">Cell wall biogenesis; peptidoglycan biosynthesis.</text>
</comment>
<evidence type="ECO:0000313" key="11">
    <source>
        <dbReference type="Proteomes" id="UP001612812"/>
    </source>
</evidence>
<dbReference type="Gene3D" id="2.40.440.10">
    <property type="entry name" value="L,D-transpeptidase catalytic domain-like"/>
    <property type="match status" value="1"/>
</dbReference>
<dbReference type="PROSITE" id="PS52029">
    <property type="entry name" value="LD_TPASE"/>
    <property type="match status" value="1"/>
</dbReference>
<dbReference type="EMBL" id="JBITLE010000004">
    <property type="protein sequence ID" value="MFI7263344.1"/>
    <property type="molecule type" value="Genomic_DNA"/>
</dbReference>
<dbReference type="Pfam" id="PF17964">
    <property type="entry name" value="Big_10"/>
    <property type="match status" value="1"/>
</dbReference>
<evidence type="ECO:0000256" key="1">
    <source>
        <dbReference type="ARBA" id="ARBA00004752"/>
    </source>
</evidence>
<dbReference type="Gene3D" id="2.60.40.3710">
    <property type="match status" value="1"/>
</dbReference>
<reference evidence="10 11" key="1">
    <citation type="submission" date="2024-10" db="EMBL/GenBank/DDBJ databases">
        <title>The Natural Products Discovery Center: Release of the First 8490 Sequenced Strains for Exploring Actinobacteria Biosynthetic Diversity.</title>
        <authorList>
            <person name="Kalkreuter E."/>
            <person name="Kautsar S.A."/>
            <person name="Yang D."/>
            <person name="Bader C.D."/>
            <person name="Teijaro C.N."/>
            <person name="Fluegel L."/>
            <person name="Davis C.M."/>
            <person name="Simpson J.R."/>
            <person name="Lauterbach L."/>
            <person name="Steele A.D."/>
            <person name="Gui C."/>
            <person name="Meng S."/>
            <person name="Li G."/>
            <person name="Viehrig K."/>
            <person name="Ye F."/>
            <person name="Su P."/>
            <person name="Kiefer A.F."/>
            <person name="Nichols A."/>
            <person name="Cepeda A.J."/>
            <person name="Yan W."/>
            <person name="Fan B."/>
            <person name="Jiang Y."/>
            <person name="Adhikari A."/>
            <person name="Zheng C.-J."/>
            <person name="Schuster L."/>
            <person name="Cowan T.M."/>
            <person name="Smanski M.J."/>
            <person name="Chevrette M.G."/>
            <person name="De Carvalho L.P.S."/>
            <person name="Shen B."/>
        </authorList>
    </citation>
    <scope>NUCLEOTIDE SEQUENCE [LARGE SCALE GENOMIC DNA]</scope>
    <source>
        <strain evidence="10 11">NPDC049845</strain>
    </source>
</reference>
<comment type="caution">
    <text evidence="10">The sequence shown here is derived from an EMBL/GenBank/DDBJ whole genome shotgun (WGS) entry which is preliminary data.</text>
</comment>
<evidence type="ECO:0000256" key="2">
    <source>
        <dbReference type="ARBA" id="ARBA00022679"/>
    </source>
</evidence>
<accession>A0ABW7ZKI0</accession>
<dbReference type="Gene3D" id="2.60.40.3780">
    <property type="match status" value="1"/>
</dbReference>
<feature type="active site" description="Nucleophile" evidence="7">
    <location>
        <position position="357"/>
    </location>
</feature>
<evidence type="ECO:0000256" key="4">
    <source>
        <dbReference type="ARBA" id="ARBA00022984"/>
    </source>
</evidence>
<dbReference type="InterPro" id="IPR005490">
    <property type="entry name" value="LD_TPept_cat_dom"/>
</dbReference>
<evidence type="ECO:0000256" key="8">
    <source>
        <dbReference type="SAM" id="MobiDB-lite"/>
    </source>
</evidence>
<feature type="domain" description="L,D-TPase catalytic" evidence="9">
    <location>
        <begin position="259"/>
        <end position="381"/>
    </location>
</feature>
<dbReference type="RefSeq" id="WP_396769169.1">
    <property type="nucleotide sequence ID" value="NZ_JBITLA010000004.1"/>
</dbReference>
<dbReference type="Proteomes" id="UP001612812">
    <property type="component" value="Unassembled WGS sequence"/>
</dbReference>
<feature type="compositionally biased region" description="Polar residues" evidence="8">
    <location>
        <begin position="421"/>
        <end position="434"/>
    </location>
</feature>
<dbReference type="PANTHER" id="PTHR30582:SF2">
    <property type="entry name" value="L,D-TRANSPEPTIDASE YCIB-RELATED"/>
    <property type="match status" value="1"/>
</dbReference>
<dbReference type="PANTHER" id="PTHR30582">
    <property type="entry name" value="L,D-TRANSPEPTIDASE"/>
    <property type="match status" value="1"/>
</dbReference>
<dbReference type="SUPFAM" id="SSF141523">
    <property type="entry name" value="L,D-transpeptidase catalytic domain-like"/>
    <property type="match status" value="1"/>
</dbReference>
<dbReference type="InterPro" id="IPR038063">
    <property type="entry name" value="Transpep_catalytic_dom"/>
</dbReference>
<sequence length="434" mass="46289">MRAGQDELIRGGTARRGGRRALAAVVLAAAMALTSACTGGDDKSSSWQGGGDGGGEKAPKAAATISEPAADAKDVPASTAITFTTTEAQETSVELKDSTGKTVEGELAADGKSWQPAGALDYAQTYTATVTATGDDGKAATATSTFTTMAKPSKQIRVSSFLGDNQVVGVGMPLIVKFGRAIPEDYRDDMQRRMTVTAKPAQEGIWHWVSPTEVRYRPKTFWKANSTVSYRVQAGGLPLGDGWYGRSDLSVDVKIGPAFVMTVDNKTKRMTVTKDGKAVKTILVSLGKKSTPSSSGTMVVIEKLRHTVFDTMEELGPEEGYRTEIDYAQRLTWGGEFIHAAPWSEGVQGRTNVSHGCVNVSMKDGNWLFANTRIGDPITVKGTERKLQNGNGWTDWNMSWDEYVKGSALPYEPPAEPGDDTSPTAGTPSAQPTT</sequence>
<keyword evidence="6 7" id="KW-0961">Cell wall biogenesis/degradation</keyword>
<dbReference type="Pfam" id="PF03734">
    <property type="entry name" value="YkuD"/>
    <property type="match status" value="1"/>
</dbReference>
<protein>
    <submittedName>
        <fullName evidence="10">Ig-like domain-containing protein</fullName>
    </submittedName>
</protein>
<feature type="region of interest" description="Disordered" evidence="8">
    <location>
        <begin position="37"/>
        <end position="62"/>
    </location>
</feature>
<organism evidence="10 11">
    <name type="scientific">Micromonospora maritima</name>
    <dbReference type="NCBI Taxonomy" id="986711"/>
    <lineage>
        <taxon>Bacteria</taxon>
        <taxon>Bacillati</taxon>
        <taxon>Actinomycetota</taxon>
        <taxon>Actinomycetes</taxon>
        <taxon>Micromonosporales</taxon>
        <taxon>Micromonosporaceae</taxon>
        <taxon>Micromonospora</taxon>
    </lineage>
</organism>
<evidence type="ECO:0000256" key="5">
    <source>
        <dbReference type="ARBA" id="ARBA00023315"/>
    </source>
</evidence>
<evidence type="ECO:0000256" key="7">
    <source>
        <dbReference type="PROSITE-ProRule" id="PRU01373"/>
    </source>
</evidence>
<dbReference type="InterPro" id="IPR050979">
    <property type="entry name" value="LD-transpeptidase"/>
</dbReference>
<dbReference type="CDD" id="cd16913">
    <property type="entry name" value="YkuD_like"/>
    <property type="match status" value="1"/>
</dbReference>
<keyword evidence="3 7" id="KW-0133">Cell shape</keyword>
<keyword evidence="4 7" id="KW-0573">Peptidoglycan synthesis</keyword>
<proteinExistence type="predicted"/>
<keyword evidence="5" id="KW-0012">Acyltransferase</keyword>
<dbReference type="InterPro" id="IPR041280">
    <property type="entry name" value="Big_10"/>
</dbReference>